<evidence type="ECO:0000256" key="1">
    <source>
        <dbReference type="ARBA" id="ARBA00022837"/>
    </source>
</evidence>
<dbReference type="SMART" id="SM00054">
    <property type="entry name" value="EFh"/>
    <property type="match status" value="2"/>
</dbReference>
<dbReference type="GO" id="GO:0005509">
    <property type="term" value="F:calcium ion binding"/>
    <property type="evidence" value="ECO:0007669"/>
    <property type="project" value="InterPro"/>
</dbReference>
<feature type="domain" description="EF-hand" evidence="2">
    <location>
        <begin position="48"/>
        <end position="83"/>
    </location>
</feature>
<protein>
    <recommendedName>
        <fullName evidence="2">EF-hand domain-containing protein</fullName>
    </recommendedName>
</protein>
<dbReference type="AlphaFoldDB" id="A0A7S0L971"/>
<dbReference type="CDD" id="cd00051">
    <property type="entry name" value="EFh"/>
    <property type="match status" value="1"/>
</dbReference>
<evidence type="ECO:0000313" key="3">
    <source>
        <dbReference type="EMBL" id="CAD8605827.1"/>
    </source>
</evidence>
<accession>A0A7S0L971</accession>
<dbReference type="EMBL" id="HBEY01019067">
    <property type="protein sequence ID" value="CAD8605827.1"/>
    <property type="molecule type" value="Transcribed_RNA"/>
</dbReference>
<dbReference type="InterPro" id="IPR002048">
    <property type="entry name" value="EF_hand_dom"/>
</dbReference>
<dbReference type="InterPro" id="IPR018247">
    <property type="entry name" value="EF_Hand_1_Ca_BS"/>
</dbReference>
<dbReference type="SUPFAM" id="SSF47473">
    <property type="entry name" value="EF-hand"/>
    <property type="match status" value="1"/>
</dbReference>
<gene>
    <name evidence="3" type="ORF">CPEL01642_LOCUS9162</name>
</gene>
<proteinExistence type="predicted"/>
<dbReference type="Pfam" id="PF13202">
    <property type="entry name" value="EF-hand_5"/>
    <property type="match status" value="2"/>
</dbReference>
<dbReference type="Gene3D" id="1.10.238.10">
    <property type="entry name" value="EF-hand"/>
    <property type="match status" value="1"/>
</dbReference>
<reference evidence="3" key="1">
    <citation type="submission" date="2021-01" db="EMBL/GenBank/DDBJ databases">
        <authorList>
            <person name="Corre E."/>
            <person name="Pelletier E."/>
            <person name="Niang G."/>
            <person name="Scheremetjew M."/>
            <person name="Finn R."/>
            <person name="Kale V."/>
            <person name="Holt S."/>
            <person name="Cochrane G."/>
            <person name="Meng A."/>
            <person name="Brown T."/>
            <person name="Cohen L."/>
        </authorList>
    </citation>
    <scope>NUCLEOTIDE SEQUENCE</scope>
    <source>
        <strain evidence="3">PLY182g</strain>
    </source>
</reference>
<evidence type="ECO:0000259" key="2">
    <source>
        <dbReference type="PROSITE" id="PS50222"/>
    </source>
</evidence>
<dbReference type="InterPro" id="IPR011992">
    <property type="entry name" value="EF-hand-dom_pair"/>
</dbReference>
<name>A0A7S0L971_9EUKA</name>
<dbReference type="PROSITE" id="PS00018">
    <property type="entry name" value="EF_HAND_1"/>
    <property type="match status" value="1"/>
</dbReference>
<keyword evidence="1" id="KW-0106">Calcium</keyword>
<organism evidence="3">
    <name type="scientific">Coccolithus braarudii</name>
    <dbReference type="NCBI Taxonomy" id="221442"/>
    <lineage>
        <taxon>Eukaryota</taxon>
        <taxon>Haptista</taxon>
        <taxon>Haptophyta</taxon>
        <taxon>Prymnesiophyceae</taxon>
        <taxon>Coccolithales</taxon>
        <taxon>Coccolithaceae</taxon>
        <taxon>Coccolithus</taxon>
    </lineage>
</organism>
<dbReference type="PROSITE" id="PS50222">
    <property type="entry name" value="EF_HAND_2"/>
    <property type="match status" value="1"/>
</dbReference>
<sequence length="112" mass="12578">MASDATPAITELPPTLDKAVTAMFSKIDIDNDGSITKEEAIKFWGKGFAKINAAAMFNEVDMDHDGNITAKEWKSFWLNVLKHGYKVIEVEEEVIEMMGGSAWVDWNDDRHT</sequence>